<dbReference type="AlphaFoldDB" id="A0A2P4QKP5"/>
<comment type="caution">
    <text evidence="1">The sequence shown here is derived from an EMBL/GenBank/DDBJ whole genome shotgun (WGS) entry which is preliminary data.</text>
</comment>
<proteinExistence type="predicted"/>
<feature type="non-terminal residue" evidence="1">
    <location>
        <position position="1"/>
    </location>
</feature>
<keyword evidence="2" id="KW-1185">Reference proteome</keyword>
<reference evidence="1 2" key="2">
    <citation type="journal article" date="2018" name="New Phytol.">
        <title>High intraspecific genome diversity in the model arbuscular mycorrhizal symbiont Rhizophagus irregularis.</title>
        <authorList>
            <person name="Chen E.C.H."/>
            <person name="Morin E."/>
            <person name="Beaudet D."/>
            <person name="Noel J."/>
            <person name="Yildirir G."/>
            <person name="Ndikumana S."/>
            <person name="Charron P."/>
            <person name="St-Onge C."/>
            <person name="Giorgi J."/>
            <person name="Kruger M."/>
            <person name="Marton T."/>
            <person name="Ropars J."/>
            <person name="Grigoriev I.V."/>
            <person name="Hainaut M."/>
            <person name="Henrissat B."/>
            <person name="Roux C."/>
            <person name="Martin F."/>
            <person name="Corradi N."/>
        </authorList>
    </citation>
    <scope>NUCLEOTIDE SEQUENCE [LARGE SCALE GENOMIC DNA]</scope>
    <source>
        <strain evidence="1 2">DAOM 197198</strain>
    </source>
</reference>
<reference evidence="1 2" key="1">
    <citation type="journal article" date="2013" name="Proc. Natl. Acad. Sci. U.S.A.">
        <title>Genome of an arbuscular mycorrhizal fungus provides insight into the oldest plant symbiosis.</title>
        <authorList>
            <person name="Tisserant E."/>
            <person name="Malbreil M."/>
            <person name="Kuo A."/>
            <person name="Kohler A."/>
            <person name="Symeonidi A."/>
            <person name="Balestrini R."/>
            <person name="Charron P."/>
            <person name="Duensing N."/>
            <person name="Frei Dit Frey N."/>
            <person name="Gianinazzi-Pearson V."/>
            <person name="Gilbert L.B."/>
            <person name="Handa Y."/>
            <person name="Herr J.R."/>
            <person name="Hijri M."/>
            <person name="Koul R."/>
            <person name="Kawaguchi M."/>
            <person name="Krajinski F."/>
            <person name="Lammers P.J."/>
            <person name="Masclaux F.G."/>
            <person name="Murat C."/>
            <person name="Morin E."/>
            <person name="Ndikumana S."/>
            <person name="Pagni M."/>
            <person name="Petitpierre D."/>
            <person name="Requena N."/>
            <person name="Rosikiewicz P."/>
            <person name="Riley R."/>
            <person name="Saito K."/>
            <person name="San Clemente H."/>
            <person name="Shapiro H."/>
            <person name="van Tuinen D."/>
            <person name="Becard G."/>
            <person name="Bonfante P."/>
            <person name="Paszkowski U."/>
            <person name="Shachar-Hill Y.Y."/>
            <person name="Tuskan G.A."/>
            <person name="Young P.W."/>
            <person name="Sanders I.R."/>
            <person name="Henrissat B."/>
            <person name="Rensing S.A."/>
            <person name="Grigoriev I.V."/>
            <person name="Corradi N."/>
            <person name="Roux C."/>
            <person name="Martin F."/>
        </authorList>
    </citation>
    <scope>NUCLEOTIDE SEQUENCE [LARGE SCALE GENOMIC DNA]</scope>
    <source>
        <strain evidence="1 2">DAOM 197198</strain>
    </source>
</reference>
<gene>
    <name evidence="1" type="ORF">GLOIN_2v1540332</name>
</gene>
<name>A0A2P4QKP5_RHIID</name>
<protein>
    <submittedName>
        <fullName evidence="1">Uncharacterized protein</fullName>
    </submittedName>
</protein>
<organism evidence="1 2">
    <name type="scientific">Rhizophagus irregularis (strain DAOM 181602 / DAOM 197198 / MUCL 43194)</name>
    <name type="common">Arbuscular mycorrhizal fungus</name>
    <name type="synonym">Glomus intraradices</name>
    <dbReference type="NCBI Taxonomy" id="747089"/>
    <lineage>
        <taxon>Eukaryota</taxon>
        <taxon>Fungi</taxon>
        <taxon>Fungi incertae sedis</taxon>
        <taxon>Mucoromycota</taxon>
        <taxon>Glomeromycotina</taxon>
        <taxon>Glomeromycetes</taxon>
        <taxon>Glomerales</taxon>
        <taxon>Glomeraceae</taxon>
        <taxon>Rhizophagus</taxon>
    </lineage>
</organism>
<dbReference type="EMBL" id="AUPC02000034">
    <property type="protein sequence ID" value="POG78229.1"/>
    <property type="molecule type" value="Genomic_DNA"/>
</dbReference>
<evidence type="ECO:0000313" key="1">
    <source>
        <dbReference type="EMBL" id="POG78229.1"/>
    </source>
</evidence>
<sequence length="72" mass="8415">EILLLMYSTPDILTRTHSPVFSFLCMPKERDLSESLLSYNYETTALHLTSHVLEKYIYIYSSDPPQLLSIFQ</sequence>
<accession>A0A2P4QKP5</accession>
<dbReference type="Proteomes" id="UP000018888">
    <property type="component" value="Unassembled WGS sequence"/>
</dbReference>
<evidence type="ECO:0000313" key="2">
    <source>
        <dbReference type="Proteomes" id="UP000018888"/>
    </source>
</evidence>